<proteinExistence type="predicted"/>
<reference evidence="2 3" key="1">
    <citation type="submission" date="2015-10" db="EMBL/GenBank/DDBJ databases">
        <title>Full genome of DAOMC 229536 Phialocephala scopiformis, a fungal endophyte of spruce producing the potent anti-insectan compound rugulosin.</title>
        <authorList>
            <consortium name="DOE Joint Genome Institute"/>
            <person name="Walker A.K."/>
            <person name="Frasz S.L."/>
            <person name="Seifert K.A."/>
            <person name="Miller J.D."/>
            <person name="Mondo S.J."/>
            <person name="Labutti K."/>
            <person name="Lipzen A."/>
            <person name="Dockter R."/>
            <person name="Kennedy M."/>
            <person name="Grigoriev I.V."/>
            <person name="Spatafora J.W."/>
        </authorList>
    </citation>
    <scope>NUCLEOTIDE SEQUENCE [LARGE SCALE GENOMIC DNA]</scope>
    <source>
        <strain evidence="2 3">CBS 120377</strain>
    </source>
</reference>
<dbReference type="Proteomes" id="UP000070700">
    <property type="component" value="Unassembled WGS sequence"/>
</dbReference>
<dbReference type="AlphaFoldDB" id="A0A194XBL5"/>
<keyword evidence="3" id="KW-1185">Reference proteome</keyword>
<feature type="compositionally biased region" description="Basic residues" evidence="1">
    <location>
        <begin position="26"/>
        <end position="35"/>
    </location>
</feature>
<gene>
    <name evidence="2" type="ORF">LY89DRAFT_668872</name>
</gene>
<dbReference type="EMBL" id="KQ947414">
    <property type="protein sequence ID" value="KUJ17560.1"/>
    <property type="molecule type" value="Genomic_DNA"/>
</dbReference>
<dbReference type="KEGG" id="psco:LY89DRAFT_668872"/>
<evidence type="ECO:0000256" key="1">
    <source>
        <dbReference type="SAM" id="MobiDB-lite"/>
    </source>
</evidence>
<protein>
    <submittedName>
        <fullName evidence="2">Uncharacterized protein</fullName>
    </submittedName>
</protein>
<evidence type="ECO:0000313" key="3">
    <source>
        <dbReference type="Proteomes" id="UP000070700"/>
    </source>
</evidence>
<feature type="region of interest" description="Disordered" evidence="1">
    <location>
        <begin position="26"/>
        <end position="56"/>
    </location>
</feature>
<dbReference type="OrthoDB" id="5243686at2759"/>
<dbReference type="InParanoid" id="A0A194XBL5"/>
<accession>A0A194XBL5</accession>
<sequence>MQDVFQIRPFQWRGCFFANTSNTTKIKQKSKRKHSKADSYNSLPPQPELSEAYEEESVEETWPPPSFLFTINELPVNDEPTQRTIELLVPLADLELLLQGGEPPRVDEYGNWHPPIRSNGFGTQVPSRIYRWADGGRVSAARECQWFNNQWWSQAGNELTEYRASTMFWCNNFTQFLVATGDASRRHMEQSIDPHNRWWPLTFRHESTLSRVEEVGQEGRLAGSGTWINALGLTSYRNRHTVPAGGLAGNLAIMIGLIAFSCESTDLDTVLLTDRAWRRGRWHDHGRIDGRIDERGVVVTIYHDPENTQGSTNDTIFPLEWTGAALLH</sequence>
<dbReference type="RefSeq" id="XP_018071915.1">
    <property type="nucleotide sequence ID" value="XM_018213057.1"/>
</dbReference>
<dbReference type="STRING" id="149040.A0A194XBL5"/>
<name>A0A194XBL5_MOLSC</name>
<dbReference type="GeneID" id="28822783"/>
<organism evidence="2 3">
    <name type="scientific">Mollisia scopiformis</name>
    <name type="common">Conifer needle endophyte fungus</name>
    <name type="synonym">Phialocephala scopiformis</name>
    <dbReference type="NCBI Taxonomy" id="149040"/>
    <lineage>
        <taxon>Eukaryota</taxon>
        <taxon>Fungi</taxon>
        <taxon>Dikarya</taxon>
        <taxon>Ascomycota</taxon>
        <taxon>Pezizomycotina</taxon>
        <taxon>Leotiomycetes</taxon>
        <taxon>Helotiales</taxon>
        <taxon>Mollisiaceae</taxon>
        <taxon>Mollisia</taxon>
    </lineage>
</organism>
<evidence type="ECO:0000313" key="2">
    <source>
        <dbReference type="EMBL" id="KUJ17560.1"/>
    </source>
</evidence>